<keyword evidence="3" id="KW-1185">Reference proteome</keyword>
<accession>A0A9P1II28</accession>
<dbReference type="Proteomes" id="UP001152747">
    <property type="component" value="Unassembled WGS sequence"/>
</dbReference>
<dbReference type="AlphaFoldDB" id="A0A9P1II28"/>
<name>A0A9P1II28_9PELO</name>
<reference evidence="2" key="1">
    <citation type="submission" date="2022-11" db="EMBL/GenBank/DDBJ databases">
        <authorList>
            <person name="Kikuchi T."/>
        </authorList>
    </citation>
    <scope>NUCLEOTIDE SEQUENCE</scope>
    <source>
        <strain evidence="2">PS1010</strain>
    </source>
</reference>
<comment type="caution">
    <text evidence="2">The sequence shown here is derived from an EMBL/GenBank/DDBJ whole genome shotgun (WGS) entry which is preliminary data.</text>
</comment>
<feature type="signal peptide" evidence="1">
    <location>
        <begin position="1"/>
        <end position="16"/>
    </location>
</feature>
<evidence type="ECO:0000313" key="3">
    <source>
        <dbReference type="Proteomes" id="UP001152747"/>
    </source>
</evidence>
<evidence type="ECO:0000256" key="1">
    <source>
        <dbReference type="SAM" id="SignalP"/>
    </source>
</evidence>
<protein>
    <submittedName>
        <fullName evidence="2">Uncharacterized protein</fullName>
    </submittedName>
</protein>
<proteinExistence type="predicted"/>
<organism evidence="2 3">
    <name type="scientific">Caenorhabditis angaria</name>
    <dbReference type="NCBI Taxonomy" id="860376"/>
    <lineage>
        <taxon>Eukaryota</taxon>
        <taxon>Metazoa</taxon>
        <taxon>Ecdysozoa</taxon>
        <taxon>Nematoda</taxon>
        <taxon>Chromadorea</taxon>
        <taxon>Rhabditida</taxon>
        <taxon>Rhabditina</taxon>
        <taxon>Rhabditomorpha</taxon>
        <taxon>Rhabditoidea</taxon>
        <taxon>Rhabditidae</taxon>
        <taxon>Peloderinae</taxon>
        <taxon>Caenorhabditis</taxon>
    </lineage>
</organism>
<evidence type="ECO:0000313" key="2">
    <source>
        <dbReference type="EMBL" id="CAI5444516.1"/>
    </source>
</evidence>
<gene>
    <name evidence="2" type="ORF">CAMP_LOCUS7153</name>
</gene>
<keyword evidence="1" id="KW-0732">Signal</keyword>
<dbReference type="EMBL" id="CANHGI010000003">
    <property type="protein sequence ID" value="CAI5444516.1"/>
    <property type="molecule type" value="Genomic_DNA"/>
</dbReference>
<feature type="chain" id="PRO_5040286299" evidence="1">
    <location>
        <begin position="17"/>
        <end position="98"/>
    </location>
</feature>
<sequence length="98" mass="11507">MRFLIFLTFLCSYAFSTDIGFIEDHPKALNCFHNAPRQKDRFPLFRKILENGKRFIIDCIENVAKSDSEKQKIKKEITSVLLQTYEFAQVDQETVTAR</sequence>